<accession>A0A9N9WS81</accession>
<evidence type="ECO:0000313" key="8">
    <source>
        <dbReference type="EMBL" id="CAG9802155.1"/>
    </source>
</evidence>
<feature type="compositionally biased region" description="Basic and acidic residues" evidence="5">
    <location>
        <begin position="1133"/>
        <end position="1145"/>
    </location>
</feature>
<feature type="domain" description="Serpin" evidence="7">
    <location>
        <begin position="1458"/>
        <end position="1889"/>
    </location>
</feature>
<dbReference type="SMART" id="SM00093">
    <property type="entry name" value="SERPIN"/>
    <property type="match status" value="1"/>
</dbReference>
<dbReference type="InterPro" id="IPR042178">
    <property type="entry name" value="Serpin_sf_1"/>
</dbReference>
<keyword evidence="9" id="KW-1185">Reference proteome</keyword>
<feature type="region of interest" description="Disordered" evidence="5">
    <location>
        <begin position="227"/>
        <end position="247"/>
    </location>
</feature>
<gene>
    <name evidence="8" type="ORF">CHIRRI_LOCUS5070</name>
</gene>
<feature type="signal peptide" evidence="6">
    <location>
        <begin position="1"/>
        <end position="17"/>
    </location>
</feature>
<feature type="region of interest" description="Disordered" evidence="5">
    <location>
        <begin position="349"/>
        <end position="368"/>
    </location>
</feature>
<organism evidence="8 9">
    <name type="scientific">Chironomus riparius</name>
    <dbReference type="NCBI Taxonomy" id="315576"/>
    <lineage>
        <taxon>Eukaryota</taxon>
        <taxon>Metazoa</taxon>
        <taxon>Ecdysozoa</taxon>
        <taxon>Arthropoda</taxon>
        <taxon>Hexapoda</taxon>
        <taxon>Insecta</taxon>
        <taxon>Pterygota</taxon>
        <taxon>Neoptera</taxon>
        <taxon>Endopterygota</taxon>
        <taxon>Diptera</taxon>
        <taxon>Nematocera</taxon>
        <taxon>Chironomoidea</taxon>
        <taxon>Chironomidae</taxon>
        <taxon>Chironominae</taxon>
        <taxon>Chironomus</taxon>
    </lineage>
</organism>
<sequence>MKRIIILLAVSLRLSIAHPTAIPSDLSNVPETDSDKSRKIIGQSVVTSVSVIMNGNEEPQFTDAVGKTVPRPFVPPQVASPINLLNPDRYEFYTFNEKGELVKRLMTLREIQSIVANGNGALIGGDNDPNEAQSVILNSIPLTNSNHDSDTKVQDIVDTVQNVLSREMENNKNISTIPHELLDTPNVSSSWSMILPAIFGNTGDEILPQVPINMTPEAEVIDTTTIKQTTSTRRPISKRPPATTTRKIPTTKTTLAPKKQTTKLEQKITQSTTKLPSTTKRTTVLTKKPITSSTTKKQQTVKTKPTNSAFRSTTRRPIVSIINNIPSIKDDVDETTKTVLITSRPYSTTTKLSTSSESTTRSPVTRTTTRKIIKKPTASNVRKNSTTQSILHKVPASSLIKDSQITKIEMKPAMVEMKNESNFEKTTHAPSTILSTLSIISSTTQRPTMMEVVKIETFAPPTKVFTKAPSTILTTHTTTTEYEAPSSSSTIKFSSSRPIMTEKEKFTTMSLIPIKLETFTTTEQPKIPETTVMEMINEETTSVELPSSEEIRQDLAISQIIGSLQNNDFNMNHLFKPFNNDMKESSSTTMASPQVDERTTTMQIVEQESDNINHVPDNVFVNNQLYLDEKESIVKDILTTEAPVIDEMATIENEQTSEKITTTVNSKEDSISLLENNEVMETIEKLLLEQNKSKNKVSAEKLDILGFDDDDETEIQLENNFNKKTTKTTKAPLVFTKITQRSTEMPPTTTTVMANEESETTISTILSEALSNVIEQMIKEQEFRKTSTVSAELPETTTKPIIKVSTVSTTKAPIVKSSTTVTELPQTTSKTTPEAIEPSLDELNKLLYHYKDLSSIRNELESLSLVKEDMVTTTETPMSEDLETSTFETVKKVHPIIEEKSSSSLHHDKIYSEIDSTTVSSILEEETTMTEDPTTQEFTTFFYVSDSSVEETTDDNLGEFTTEQFVTSEKRISERKNEAFTTTFPPLTDSDEDNDTEEEEEETPADLVSNVFDVIGLSSNSEEDGEEENASTEKNLQINNVNDAPTTESEESDEIVSTISKISSTLDKTLQTDINTDFTLTSKIANSLISVADSISDTLNDDTESDEITDTLLRTTVIPKEQPESTSTQKVITETENHEEEMNLPERKNEHLIEISSEAFQSTTIEFQEEMTTEKFDEAPTTLESILSEEDLTTTTVYKVPNATKKLPKFPLKNNNKHKVNDSSPMVQLSIIRKEDSLEEINIMTPAIPTSTKIPITEGNFIKIESIDMSTKKMRTTTSSPNINDTKNITHEIVKPISLAQRATTAKSSSLPDIVPSQATKLLIEKHESGDEKTDEPLTERVPLIEKVPKEMTSAPIMMASDENLVQIQVQTKPPTTIHSSSAKTPIEFKTTVSTAANVQSIKNSIKNAQQFQVHTRPIIQTIDLSSSPKENLGLAASTANLNSDLSDFSKLCNELAFTFWKSITADGISQSRSVVISPFALTSTLSMIFLGARGQTSGEMNDLLRLDDTVTFNPHVVFRNISESVEQSRNSGIAAAAFARELYSDRTKGKLLPYFKEKAQQFYGAHVEEVNFNVVNDILRRRTNLLVKKHTYNKIKEYLKTNNIWVNEPLAAVSANIFMTDCSGSLFNERDGEMFFQVSPAIRQRRLVPIPAAVFRRGFTAGYDPILDATAVAFGDDLQSTILVMPGQQGSLSPGDNLERLENAFLDSSNDVWGRLLTTFMDRPGLEVQIPRFSHRSLINTTYALQQMGLKDMFDSEKADLRGITGLSSTDLYFSDMMQINQFTTCGEDKIGDSHHIEIYPSPALKREFANEAEEARYEMASVDGTMQYKSLFYDPIYDSRYMNVPLPLRPRQARLPENPRLRFDRPFLYFVRHNPTGIILFMGRFNPRLLP</sequence>
<feature type="region of interest" description="Disordered" evidence="5">
    <location>
        <begin position="949"/>
        <end position="1007"/>
    </location>
</feature>
<keyword evidence="6" id="KW-0732">Signal</keyword>
<keyword evidence="2" id="KW-0646">Protease inhibitor</keyword>
<dbReference type="Proteomes" id="UP001153620">
    <property type="component" value="Chromosome 2"/>
</dbReference>
<feature type="chain" id="PRO_5040394961" description="Serpin domain-containing protein" evidence="6">
    <location>
        <begin position="18"/>
        <end position="1893"/>
    </location>
</feature>
<feature type="region of interest" description="Disordered" evidence="5">
    <location>
        <begin position="1122"/>
        <end position="1145"/>
    </location>
</feature>
<evidence type="ECO:0000256" key="3">
    <source>
        <dbReference type="ARBA" id="ARBA00022900"/>
    </source>
</evidence>
<evidence type="ECO:0000256" key="6">
    <source>
        <dbReference type="SAM" id="SignalP"/>
    </source>
</evidence>
<dbReference type="GO" id="GO:0004867">
    <property type="term" value="F:serine-type endopeptidase inhibitor activity"/>
    <property type="evidence" value="ECO:0007669"/>
    <property type="project" value="UniProtKB-KW"/>
</dbReference>
<dbReference type="InterPro" id="IPR023795">
    <property type="entry name" value="Serpin_CS"/>
</dbReference>
<feature type="compositionally biased region" description="Acidic residues" evidence="5">
    <location>
        <begin position="1021"/>
        <end position="1030"/>
    </location>
</feature>
<dbReference type="CDD" id="cd00172">
    <property type="entry name" value="serpin"/>
    <property type="match status" value="1"/>
</dbReference>
<feature type="compositionally biased region" description="Polar residues" evidence="5">
    <location>
        <begin position="1034"/>
        <end position="1047"/>
    </location>
</feature>
<reference evidence="8" key="2">
    <citation type="submission" date="2022-10" db="EMBL/GenBank/DDBJ databases">
        <authorList>
            <consortium name="ENA_rothamsted_submissions"/>
            <consortium name="culmorum"/>
            <person name="King R."/>
        </authorList>
    </citation>
    <scope>NUCLEOTIDE SEQUENCE</scope>
</reference>
<feature type="compositionally biased region" description="Low complexity" evidence="5">
    <location>
        <begin position="349"/>
        <end position="367"/>
    </location>
</feature>
<feature type="compositionally biased region" description="Basic and acidic residues" evidence="5">
    <location>
        <begin position="968"/>
        <end position="978"/>
    </location>
</feature>
<dbReference type="Gene3D" id="2.30.39.10">
    <property type="entry name" value="Alpha-1-antitrypsin, domain 1"/>
    <property type="match status" value="1"/>
</dbReference>
<keyword evidence="3" id="KW-0722">Serine protease inhibitor</keyword>
<dbReference type="PANTHER" id="PTHR11461:SF211">
    <property type="entry name" value="GH10112P-RELATED"/>
    <property type="match status" value="1"/>
</dbReference>
<dbReference type="PANTHER" id="PTHR11461">
    <property type="entry name" value="SERINE PROTEASE INHIBITOR, SERPIN"/>
    <property type="match status" value="1"/>
</dbReference>
<feature type="region of interest" description="Disordered" evidence="5">
    <location>
        <begin position="288"/>
        <end position="311"/>
    </location>
</feature>
<dbReference type="Gene3D" id="3.30.497.10">
    <property type="entry name" value="Antithrombin, subunit I, domain 2"/>
    <property type="match status" value="1"/>
</dbReference>
<evidence type="ECO:0000256" key="4">
    <source>
        <dbReference type="RuleBase" id="RU000411"/>
    </source>
</evidence>
<dbReference type="EMBL" id="OU895878">
    <property type="protein sequence ID" value="CAG9802155.1"/>
    <property type="molecule type" value="Genomic_DNA"/>
</dbReference>
<evidence type="ECO:0000259" key="7">
    <source>
        <dbReference type="SMART" id="SM00093"/>
    </source>
</evidence>
<dbReference type="PROSITE" id="PS00284">
    <property type="entry name" value="SERPIN"/>
    <property type="match status" value="1"/>
</dbReference>
<comment type="similarity">
    <text evidence="1 4">Belongs to the serpin family.</text>
</comment>
<dbReference type="GO" id="GO:0005615">
    <property type="term" value="C:extracellular space"/>
    <property type="evidence" value="ECO:0007669"/>
    <property type="project" value="InterPro"/>
</dbReference>
<feature type="compositionally biased region" description="Low complexity" evidence="5">
    <location>
        <begin position="288"/>
        <end position="306"/>
    </location>
</feature>
<dbReference type="InterPro" id="IPR036186">
    <property type="entry name" value="Serpin_sf"/>
</dbReference>
<dbReference type="OrthoDB" id="1063785at2759"/>
<evidence type="ECO:0000313" key="9">
    <source>
        <dbReference type="Proteomes" id="UP001153620"/>
    </source>
</evidence>
<dbReference type="InterPro" id="IPR000215">
    <property type="entry name" value="Serpin_fam"/>
</dbReference>
<reference evidence="8" key="1">
    <citation type="submission" date="2022-01" db="EMBL/GenBank/DDBJ databases">
        <authorList>
            <person name="King R."/>
        </authorList>
    </citation>
    <scope>NUCLEOTIDE SEQUENCE</scope>
</reference>
<proteinExistence type="inferred from homology"/>
<evidence type="ECO:0000256" key="1">
    <source>
        <dbReference type="ARBA" id="ARBA00009500"/>
    </source>
</evidence>
<name>A0A9N9WS81_9DIPT</name>
<evidence type="ECO:0000256" key="5">
    <source>
        <dbReference type="SAM" id="MobiDB-lite"/>
    </source>
</evidence>
<dbReference type="Pfam" id="PF00079">
    <property type="entry name" value="Serpin"/>
    <property type="match status" value="2"/>
</dbReference>
<dbReference type="InterPro" id="IPR023796">
    <property type="entry name" value="Serpin_dom"/>
</dbReference>
<dbReference type="InterPro" id="IPR042185">
    <property type="entry name" value="Serpin_sf_2"/>
</dbReference>
<feature type="region of interest" description="Disordered" evidence="5">
    <location>
        <begin position="1019"/>
        <end position="1054"/>
    </location>
</feature>
<feature type="compositionally biased region" description="Acidic residues" evidence="5">
    <location>
        <begin position="989"/>
        <end position="1004"/>
    </location>
</feature>
<evidence type="ECO:0000256" key="2">
    <source>
        <dbReference type="ARBA" id="ARBA00022690"/>
    </source>
</evidence>
<dbReference type="SUPFAM" id="SSF56574">
    <property type="entry name" value="Serpins"/>
    <property type="match status" value="1"/>
</dbReference>
<protein>
    <recommendedName>
        <fullName evidence="7">Serpin domain-containing protein</fullName>
    </recommendedName>
</protein>